<organism evidence="2 3">
    <name type="scientific">Rosa chinensis</name>
    <name type="common">China rose</name>
    <dbReference type="NCBI Taxonomy" id="74649"/>
    <lineage>
        <taxon>Eukaryota</taxon>
        <taxon>Viridiplantae</taxon>
        <taxon>Streptophyta</taxon>
        <taxon>Embryophyta</taxon>
        <taxon>Tracheophyta</taxon>
        <taxon>Spermatophyta</taxon>
        <taxon>Magnoliopsida</taxon>
        <taxon>eudicotyledons</taxon>
        <taxon>Gunneridae</taxon>
        <taxon>Pentapetalae</taxon>
        <taxon>rosids</taxon>
        <taxon>fabids</taxon>
        <taxon>Rosales</taxon>
        <taxon>Rosaceae</taxon>
        <taxon>Rosoideae</taxon>
        <taxon>Rosoideae incertae sedis</taxon>
        <taxon>Rosa</taxon>
    </lineage>
</organism>
<evidence type="ECO:0000313" key="3">
    <source>
        <dbReference type="Proteomes" id="UP000238479"/>
    </source>
</evidence>
<dbReference type="EMBL" id="PDCK01000045">
    <property type="protein sequence ID" value="PRQ20429.1"/>
    <property type="molecule type" value="Genomic_DNA"/>
</dbReference>
<dbReference type="AlphaFoldDB" id="A0A2P6PES9"/>
<feature type="region of interest" description="Disordered" evidence="1">
    <location>
        <begin position="1"/>
        <end position="60"/>
    </location>
</feature>
<name>A0A2P6PES9_ROSCH</name>
<gene>
    <name evidence="2" type="ORF">RchiOBHm_Chr7g0228081</name>
</gene>
<accession>A0A2P6PES9</accession>
<reference evidence="2 3" key="1">
    <citation type="journal article" date="2018" name="Nat. Genet.">
        <title>The Rosa genome provides new insights in the design of modern roses.</title>
        <authorList>
            <person name="Bendahmane M."/>
        </authorList>
    </citation>
    <scope>NUCLEOTIDE SEQUENCE [LARGE SCALE GENOMIC DNA]</scope>
    <source>
        <strain evidence="3">cv. Old Blush</strain>
    </source>
</reference>
<dbReference type="Gramene" id="PRQ20429">
    <property type="protein sequence ID" value="PRQ20429"/>
    <property type="gene ID" value="RchiOBHm_Chr7g0228081"/>
</dbReference>
<evidence type="ECO:0000313" key="2">
    <source>
        <dbReference type="EMBL" id="PRQ20429.1"/>
    </source>
</evidence>
<comment type="caution">
    <text evidence="2">The sequence shown here is derived from an EMBL/GenBank/DDBJ whole genome shotgun (WGS) entry which is preliminary data.</text>
</comment>
<proteinExistence type="predicted"/>
<keyword evidence="3" id="KW-1185">Reference proteome</keyword>
<feature type="compositionally biased region" description="Acidic residues" evidence="1">
    <location>
        <begin position="19"/>
        <end position="54"/>
    </location>
</feature>
<protein>
    <submittedName>
        <fullName evidence="2">Uncharacterized protein</fullName>
    </submittedName>
</protein>
<evidence type="ECO:0000256" key="1">
    <source>
        <dbReference type="SAM" id="MobiDB-lite"/>
    </source>
</evidence>
<dbReference type="Proteomes" id="UP000238479">
    <property type="component" value="Chromosome 7"/>
</dbReference>
<sequence length="308" mass="35216">MLDYPIDWESQPYLSEDYVKEDDEENYDEDDNSDTENDHDEDNYVDDDYSDDEAGPSRSYRSLKRMRSDFKEWFQEKCARLVKDGSCAYNASPEINCCNETIELRQQPVVLEPVDAESPNRVSGFPIGFTPSPSHAHFVLTQIASSSQGGPENVCTRPQCMGLQALYQQQQMLIQQLQSENKELQRQVILSQQPNQNVVERNFLQQCIPPESPMTTQGPDDKLVNIPGLEELKHLKLIEMEGCNNITASLQKFLLQGQTFGESGGVFSLEMIFLSGSSIWMLVPLSLLKCWTWLAETYIKQCVQFRGW</sequence>